<dbReference type="Pfam" id="PF02798">
    <property type="entry name" value="GST_N"/>
    <property type="match status" value="1"/>
</dbReference>
<gene>
    <name evidence="4" type="ORF">BJ085DRAFT_34379</name>
</gene>
<dbReference type="FunFam" id="1.20.1050.10:FF:000010">
    <property type="entry name" value="Maleylacetoacetate isomerase isoform 1"/>
    <property type="match status" value="1"/>
</dbReference>
<accession>A0A4P9ZZ38</accession>
<dbReference type="STRING" id="215637.A0A4P9ZZ38"/>
<dbReference type="GO" id="GO:0016034">
    <property type="term" value="F:maleylacetoacetate isomerase activity"/>
    <property type="evidence" value="ECO:0007669"/>
    <property type="project" value="TreeGrafter"/>
</dbReference>
<dbReference type="InterPro" id="IPR034333">
    <property type="entry name" value="GST_Zeta_N"/>
</dbReference>
<name>A0A4P9ZZ38_9FUNG</name>
<evidence type="ECO:0000259" key="2">
    <source>
        <dbReference type="PROSITE" id="PS50404"/>
    </source>
</evidence>
<dbReference type="SFLD" id="SFLDS00019">
    <property type="entry name" value="Glutathione_Transferase_(cytos"/>
    <property type="match status" value="1"/>
</dbReference>
<dbReference type="GO" id="GO:0005739">
    <property type="term" value="C:mitochondrion"/>
    <property type="evidence" value="ECO:0007669"/>
    <property type="project" value="TreeGrafter"/>
</dbReference>
<dbReference type="InterPro" id="IPR034330">
    <property type="entry name" value="GST_Zeta_C"/>
</dbReference>
<dbReference type="SUPFAM" id="SSF47616">
    <property type="entry name" value="GST C-terminal domain-like"/>
    <property type="match status" value="1"/>
</dbReference>
<sequence length="218" mass="24838">MSNEKGADIVLYSYFRSSSSARLRIALNWKKMPYLMRPINLLKGEQRSAEYAEINPNRSVPTLIVNDVKLVQSVAALEYLEDLYPGYPLLPLNPESRAKIREIVQVIVSDIQPVQNFRVLQKVDQAERTEWAKNTIEKGFEALETMLVPVASQYCVGSSVTLADVCLAPQMWNAQRFGVDLDRFPTIGRVCHNLMELEEFRAAHWQNQPDCPPELKGQ</sequence>
<dbReference type="CDD" id="cd03191">
    <property type="entry name" value="GST_C_Zeta"/>
    <property type="match status" value="1"/>
</dbReference>
<dbReference type="InterPro" id="IPR005955">
    <property type="entry name" value="GST_Zeta"/>
</dbReference>
<reference evidence="5" key="1">
    <citation type="journal article" date="2018" name="Nat. Microbiol.">
        <title>Leveraging single-cell genomics to expand the fungal tree of life.</title>
        <authorList>
            <person name="Ahrendt S.R."/>
            <person name="Quandt C.A."/>
            <person name="Ciobanu D."/>
            <person name="Clum A."/>
            <person name="Salamov A."/>
            <person name="Andreopoulos B."/>
            <person name="Cheng J.F."/>
            <person name="Woyke T."/>
            <person name="Pelin A."/>
            <person name="Henrissat B."/>
            <person name="Reynolds N.K."/>
            <person name="Benny G.L."/>
            <person name="Smith M.E."/>
            <person name="James T.Y."/>
            <person name="Grigoriev I.V."/>
        </authorList>
    </citation>
    <scope>NUCLEOTIDE SEQUENCE [LARGE SCALE GENOMIC DNA]</scope>
    <source>
        <strain evidence="5">RSA 468</strain>
    </source>
</reference>
<evidence type="ECO:0008006" key="6">
    <source>
        <dbReference type="Google" id="ProtNLM"/>
    </source>
</evidence>
<dbReference type="NCBIfam" id="TIGR01262">
    <property type="entry name" value="maiA"/>
    <property type="match status" value="1"/>
</dbReference>
<dbReference type="PROSITE" id="PS50404">
    <property type="entry name" value="GST_NTER"/>
    <property type="match status" value="1"/>
</dbReference>
<dbReference type="Proteomes" id="UP000268162">
    <property type="component" value="Unassembled WGS sequence"/>
</dbReference>
<dbReference type="Gene3D" id="3.40.30.10">
    <property type="entry name" value="Glutaredoxin"/>
    <property type="match status" value="1"/>
</dbReference>
<dbReference type="GO" id="GO:0006559">
    <property type="term" value="P:L-phenylalanine catabolic process"/>
    <property type="evidence" value="ECO:0007669"/>
    <property type="project" value="TreeGrafter"/>
</dbReference>
<dbReference type="GO" id="GO:0006749">
    <property type="term" value="P:glutathione metabolic process"/>
    <property type="evidence" value="ECO:0007669"/>
    <property type="project" value="TreeGrafter"/>
</dbReference>
<dbReference type="GO" id="GO:0004364">
    <property type="term" value="F:glutathione transferase activity"/>
    <property type="evidence" value="ECO:0007669"/>
    <property type="project" value="TreeGrafter"/>
</dbReference>
<dbReference type="PROSITE" id="PS50405">
    <property type="entry name" value="GST_CTER"/>
    <property type="match status" value="1"/>
</dbReference>
<dbReference type="InterPro" id="IPR004045">
    <property type="entry name" value="Glutathione_S-Trfase_N"/>
</dbReference>
<organism evidence="4 5">
    <name type="scientific">Dimargaris cristalligena</name>
    <dbReference type="NCBI Taxonomy" id="215637"/>
    <lineage>
        <taxon>Eukaryota</taxon>
        <taxon>Fungi</taxon>
        <taxon>Fungi incertae sedis</taxon>
        <taxon>Zoopagomycota</taxon>
        <taxon>Kickxellomycotina</taxon>
        <taxon>Dimargaritomycetes</taxon>
        <taxon>Dimargaritales</taxon>
        <taxon>Dimargaritaceae</taxon>
        <taxon>Dimargaris</taxon>
    </lineage>
</organism>
<dbReference type="Pfam" id="PF14497">
    <property type="entry name" value="GST_C_3"/>
    <property type="match status" value="1"/>
</dbReference>
<evidence type="ECO:0000259" key="3">
    <source>
        <dbReference type="PROSITE" id="PS50405"/>
    </source>
</evidence>
<keyword evidence="5" id="KW-1185">Reference proteome</keyword>
<dbReference type="InterPro" id="IPR010987">
    <property type="entry name" value="Glutathione-S-Trfase_C-like"/>
</dbReference>
<feature type="domain" description="GST C-terminal" evidence="3">
    <location>
        <begin position="93"/>
        <end position="213"/>
    </location>
</feature>
<dbReference type="EMBL" id="ML002311">
    <property type="protein sequence ID" value="RKP38973.1"/>
    <property type="molecule type" value="Genomic_DNA"/>
</dbReference>
<dbReference type="InterPro" id="IPR036282">
    <property type="entry name" value="Glutathione-S-Trfase_C_sf"/>
</dbReference>
<dbReference type="InterPro" id="IPR004046">
    <property type="entry name" value="GST_C"/>
</dbReference>
<evidence type="ECO:0000313" key="5">
    <source>
        <dbReference type="Proteomes" id="UP000268162"/>
    </source>
</evidence>
<dbReference type="InterPro" id="IPR036249">
    <property type="entry name" value="Thioredoxin-like_sf"/>
</dbReference>
<evidence type="ECO:0000313" key="4">
    <source>
        <dbReference type="EMBL" id="RKP38973.1"/>
    </source>
</evidence>
<evidence type="ECO:0000256" key="1">
    <source>
        <dbReference type="ARBA" id="ARBA00010007"/>
    </source>
</evidence>
<protein>
    <recommendedName>
        <fullName evidence="6">Maleylacetoacetate isomerase</fullName>
    </recommendedName>
</protein>
<proteinExistence type="inferred from homology"/>
<dbReference type="PANTHER" id="PTHR42673">
    <property type="entry name" value="MALEYLACETOACETATE ISOMERASE"/>
    <property type="match status" value="1"/>
</dbReference>
<dbReference type="InterPro" id="IPR040079">
    <property type="entry name" value="Glutathione_S-Trfase"/>
</dbReference>
<dbReference type="Gene3D" id="1.20.1050.10">
    <property type="match status" value="1"/>
</dbReference>
<dbReference type="AlphaFoldDB" id="A0A4P9ZZ38"/>
<dbReference type="SFLD" id="SFLDG00358">
    <property type="entry name" value="Main_(cytGST)"/>
    <property type="match status" value="1"/>
</dbReference>
<feature type="domain" description="GST N-terminal" evidence="2">
    <location>
        <begin position="7"/>
        <end position="88"/>
    </location>
</feature>
<dbReference type="SUPFAM" id="SSF52833">
    <property type="entry name" value="Thioredoxin-like"/>
    <property type="match status" value="1"/>
</dbReference>
<comment type="similarity">
    <text evidence="1">Belongs to the GST superfamily. Zeta family.</text>
</comment>
<dbReference type="PANTHER" id="PTHR42673:SF4">
    <property type="entry name" value="MALEYLACETOACETATE ISOMERASE"/>
    <property type="match status" value="1"/>
</dbReference>
<dbReference type="CDD" id="cd03042">
    <property type="entry name" value="GST_N_Zeta"/>
    <property type="match status" value="1"/>
</dbReference>